<keyword evidence="1" id="KW-0812">Transmembrane</keyword>
<dbReference type="RefSeq" id="WP_156173311.1">
    <property type="nucleotide sequence ID" value="NZ_CP009928.1"/>
</dbReference>
<dbReference type="Pfam" id="PF06580">
    <property type="entry name" value="His_kinase"/>
    <property type="match status" value="1"/>
</dbReference>
<dbReference type="InterPro" id="IPR010559">
    <property type="entry name" value="Sig_transdc_His_kin_internal"/>
</dbReference>
<evidence type="ECO:0000313" key="3">
    <source>
        <dbReference type="EMBL" id="QIY90277.1"/>
    </source>
</evidence>
<feature type="transmembrane region" description="Helical" evidence="1">
    <location>
        <begin position="73"/>
        <end position="96"/>
    </location>
</feature>
<reference evidence="3 4" key="1">
    <citation type="submission" date="2019-09" db="EMBL/GenBank/DDBJ databases">
        <title>FDA dAtabase for Regulatory Grade micrObial Sequences (FDA-ARGOS): Supporting development and validation of Infectious Disease Dx tests.</title>
        <authorList>
            <person name="Sciortino C."/>
            <person name="Tallon L."/>
            <person name="Sadzewicz L."/>
            <person name="Vavikolanu K."/>
            <person name="Mehta A."/>
            <person name="Aluvathingal J."/>
            <person name="Nadendla S."/>
            <person name="Nandy P."/>
            <person name="Geyer C."/>
            <person name="Yan Y."/>
            <person name="Sichtig H."/>
        </authorList>
    </citation>
    <scope>NUCLEOTIDE SEQUENCE [LARGE SCALE GENOMIC DNA]</scope>
    <source>
        <strain evidence="3 4">FDAARGOS_636</strain>
    </source>
</reference>
<evidence type="ECO:0000256" key="1">
    <source>
        <dbReference type="SAM" id="Phobius"/>
    </source>
</evidence>
<keyword evidence="4" id="KW-1185">Reference proteome</keyword>
<keyword evidence="1" id="KW-0472">Membrane</keyword>
<dbReference type="GO" id="GO:0016301">
    <property type="term" value="F:kinase activity"/>
    <property type="evidence" value="ECO:0007669"/>
    <property type="project" value="UniProtKB-KW"/>
</dbReference>
<feature type="transmembrane region" description="Helical" evidence="1">
    <location>
        <begin position="108"/>
        <end position="130"/>
    </location>
</feature>
<dbReference type="InterPro" id="IPR050640">
    <property type="entry name" value="Bact_2-comp_sensor_kinase"/>
</dbReference>
<sequence length="343" mass="40502">MNTTTISKRKRWRQEIIIFCSMYILTMLHEWLFINSLENFLKGLVFFVILYVQAQIHRFFIFRFYLLRKYFSYIFYSLAVILAGASVLFIANIYWIQPDFFEPGELALGFLYHFVICIISTATIMALSLMQSYALEVQRRSMDQILLNEMNLKFLHAQLNPHFFFNMLNNLYGVSLTEPDRTPGLIVKLSELMRYQIENGNVPKVSLADEINFIRNYIDLERERIGKRCDIQFICNHSSEEMNVWQISPLLLIILVENSFKHSQNLSNWFVYIHIELKSDKLLMTIDNSLADKKLKKPSTQVGLNNLKQRLSFIYNGDFSLNEKQFETTYETALIIPLQKQLI</sequence>
<organism evidence="3 4">
    <name type="scientific">Chryseobacterium gallinarum</name>
    <dbReference type="NCBI Taxonomy" id="1324352"/>
    <lineage>
        <taxon>Bacteria</taxon>
        <taxon>Pseudomonadati</taxon>
        <taxon>Bacteroidota</taxon>
        <taxon>Flavobacteriia</taxon>
        <taxon>Flavobacteriales</taxon>
        <taxon>Weeksellaceae</taxon>
        <taxon>Chryseobacterium group</taxon>
        <taxon>Chryseobacterium</taxon>
    </lineage>
</organism>
<feature type="transmembrane region" description="Helical" evidence="1">
    <location>
        <begin position="40"/>
        <end position="61"/>
    </location>
</feature>
<gene>
    <name evidence="3" type="ORF">FOB44_06240</name>
</gene>
<keyword evidence="3" id="KW-0808">Transferase</keyword>
<dbReference type="Proteomes" id="UP000501570">
    <property type="component" value="Chromosome"/>
</dbReference>
<dbReference type="PANTHER" id="PTHR34220">
    <property type="entry name" value="SENSOR HISTIDINE KINASE YPDA"/>
    <property type="match status" value="1"/>
</dbReference>
<dbReference type="EMBL" id="CP050995">
    <property type="protein sequence ID" value="QIY90277.1"/>
    <property type="molecule type" value="Genomic_DNA"/>
</dbReference>
<keyword evidence="3" id="KW-0418">Kinase</keyword>
<accession>A0ABX6KNR4</accession>
<evidence type="ECO:0000313" key="4">
    <source>
        <dbReference type="Proteomes" id="UP000501570"/>
    </source>
</evidence>
<feature type="domain" description="Signal transduction histidine kinase internal region" evidence="2">
    <location>
        <begin position="151"/>
        <end position="228"/>
    </location>
</feature>
<dbReference type="PANTHER" id="PTHR34220:SF7">
    <property type="entry name" value="SENSOR HISTIDINE KINASE YPDA"/>
    <property type="match status" value="1"/>
</dbReference>
<proteinExistence type="predicted"/>
<protein>
    <submittedName>
        <fullName evidence="3">Histidine kinase</fullName>
    </submittedName>
</protein>
<evidence type="ECO:0000259" key="2">
    <source>
        <dbReference type="Pfam" id="PF06580"/>
    </source>
</evidence>
<feature type="transmembrane region" description="Helical" evidence="1">
    <location>
        <begin position="16"/>
        <end position="34"/>
    </location>
</feature>
<keyword evidence="1" id="KW-1133">Transmembrane helix</keyword>
<name>A0ABX6KNR4_CHRGL</name>